<dbReference type="GO" id="GO:0032045">
    <property type="term" value="C:guanyl-nucleotide exchange factor complex"/>
    <property type="evidence" value="ECO:0007669"/>
    <property type="project" value="TreeGrafter"/>
</dbReference>
<dbReference type="InterPro" id="IPR037520">
    <property type="entry name" value="Folliculin/SMCR8_longin"/>
</dbReference>
<dbReference type="GO" id="GO:0005737">
    <property type="term" value="C:cytoplasm"/>
    <property type="evidence" value="ECO:0007669"/>
    <property type="project" value="UniProtKB-SubCell"/>
</dbReference>
<dbReference type="GO" id="GO:0005096">
    <property type="term" value="F:GTPase activator activity"/>
    <property type="evidence" value="ECO:0007669"/>
    <property type="project" value="InterPro"/>
</dbReference>
<evidence type="ECO:0000259" key="7">
    <source>
        <dbReference type="PROSITE" id="PS51834"/>
    </source>
</evidence>
<evidence type="ECO:0000313" key="8">
    <source>
        <dbReference type="Proteomes" id="UP001165740"/>
    </source>
</evidence>
<keyword evidence="2" id="KW-0963">Cytoplasm</keyword>
<dbReference type="RefSeq" id="XP_055889597.1">
    <property type="nucleotide sequence ID" value="XM_056033622.1"/>
</dbReference>
<dbReference type="OrthoDB" id="2289278at2759"/>
<evidence type="ECO:0000256" key="3">
    <source>
        <dbReference type="ARBA" id="ARBA00022658"/>
    </source>
</evidence>
<comment type="similarity">
    <text evidence="5">Belongs to the SMCR8 family.</text>
</comment>
<dbReference type="AlphaFoldDB" id="A0A9W3AQP3"/>
<dbReference type="Proteomes" id="UP001165740">
    <property type="component" value="Chromosome 6"/>
</dbReference>
<keyword evidence="8" id="KW-1185">Reference proteome</keyword>
<sequence>MTIYATMFGEYAQIATYLQQTRDGAPQTAQECLPPYLCPTYSPPQLYNIGREKKNNFEDFILIAEFSELEGPKPVMTIPKEGGAHIDQNAFAVKILAVDFQTSSEGFSITEDAQVLISDTELGIHAFVHHLILYDNTARGFVRPYCITYITTEQRKLLHFYEDISLQFKKAARYLKYGNKIVFVGDLERHLKDLEHTKGYLLNQVSKMRLKDDLNENQVNEARKNAENEMYRTLQTIRQSSTEIKEIISILKPLLNDRRLEAKFRELEDKAFQQTTQAGEDKLSLQDNWFNDLSSIEECDLRSGSLNESKVSPLTLFKPRDYKPLLVETKKAKRFNAPLRGLHELCSWGAKEGLKKFRNIHDHFKKEAMVLDLERNESRMLRPRCTSLSHGHCVTGNFLSDVYMKNVPNCVTNEFEGWSMYSGHQWGSSASLESLDSFKSADDGSLLSLNTFNSAESIHSFLALDISLLAETEYYPDVENFNDINVDKNGPDTSGSPRVSGKSSLKSNLSMLSICKTSDLDFTDSQTIVEDDSEYLFSEKNLVEVNTKVESSTASLSSHTFPKASQCSNIDISSIRETSDVSTHLDSLPNVNSHQVITFKNIMSDKTNHIKCISIPLDIDDSSSIPSDISVNEMNSLESNNTQSALSPSYSDKQFTEELVTFRENLCKSEVPEIKGDGKSKLSTLLDEEDNSKHYVKPGLQFGPFSIASVEEISSVSLTPSSDSYQTPSDYGCSFLKLPNGIPANMSQLAQELNGLRNDYVSKFYVEEDDTARYRAESDTSSAFTEISLRDLFSYRDNASDHNKNHQLQTGKDISDGISKGKQFYEDVDSPVPCASVWKPRCRLYTLGEWISNSSIGKPGSCILEVLSSYQNLHHIIYSLLSGRPVLIAASVRLEQEVIKLVRALTIFVPMTKRKRQNVLEWTSKPLSIVDLAKLKLVGICRPDKRSLDSFIPCAVKKTCCIVDLEKRVIIASPYQGFYISAMMSKRKLFKTDVQYLSYIHWWLMELAAKAFLFFHSFCLSSTGSILYSLSPRDQHDPYSTTEKTESTIMTKLGIRDCDCEIIQHFSELVKLSKIESKICHGTDSGSIVYPFNIQHKVCQTYRC</sequence>
<dbReference type="GO" id="GO:0006914">
    <property type="term" value="P:autophagy"/>
    <property type="evidence" value="ECO:0007669"/>
    <property type="project" value="UniProtKB-KW"/>
</dbReference>
<dbReference type="Pfam" id="PF11704">
    <property type="entry name" value="Folliculin"/>
    <property type="match status" value="1"/>
</dbReference>
<organism evidence="8 9">
    <name type="scientific">Biomphalaria glabrata</name>
    <name type="common">Bloodfluke planorb</name>
    <name type="synonym">Freshwater snail</name>
    <dbReference type="NCBI Taxonomy" id="6526"/>
    <lineage>
        <taxon>Eukaryota</taxon>
        <taxon>Metazoa</taxon>
        <taxon>Spiralia</taxon>
        <taxon>Lophotrochozoa</taxon>
        <taxon>Mollusca</taxon>
        <taxon>Gastropoda</taxon>
        <taxon>Heterobranchia</taxon>
        <taxon>Euthyneura</taxon>
        <taxon>Panpulmonata</taxon>
        <taxon>Hygrophila</taxon>
        <taxon>Lymnaeoidea</taxon>
        <taxon>Planorbidae</taxon>
        <taxon>Biomphalaria</taxon>
    </lineage>
</organism>
<proteinExistence type="inferred from homology"/>
<evidence type="ECO:0000256" key="4">
    <source>
        <dbReference type="ARBA" id="ARBA00023006"/>
    </source>
</evidence>
<keyword evidence="3" id="KW-0344">Guanine-nucleotide releasing factor</keyword>
<dbReference type="OMA" id="KPVKHWV"/>
<dbReference type="PANTHER" id="PTHR31334">
    <property type="entry name" value="SMITH-MAGENIS SYNDROME REGION GENE 8 PROTEIN"/>
    <property type="match status" value="1"/>
</dbReference>
<keyword evidence="4" id="KW-0072">Autophagy</keyword>
<dbReference type="GO" id="GO:0005085">
    <property type="term" value="F:guanyl-nucleotide exchange factor activity"/>
    <property type="evidence" value="ECO:0007669"/>
    <property type="project" value="UniProtKB-KW"/>
</dbReference>
<reference evidence="9" key="1">
    <citation type="submission" date="2025-08" db="UniProtKB">
        <authorList>
            <consortium name="RefSeq"/>
        </authorList>
    </citation>
    <scope>IDENTIFICATION</scope>
</reference>
<feature type="region of interest" description="Disordered" evidence="6">
    <location>
        <begin position="483"/>
        <end position="504"/>
    </location>
</feature>
<gene>
    <name evidence="9" type="primary">LOC106078793</name>
</gene>
<dbReference type="GeneID" id="106078793"/>
<accession>A0A9W3AQP3</accession>
<dbReference type="InterPro" id="IPR037521">
    <property type="entry name" value="FLCN/SMCR8_DENN"/>
</dbReference>
<evidence type="ECO:0000313" key="9">
    <source>
        <dbReference type="RefSeq" id="XP_055889597.1"/>
    </source>
</evidence>
<evidence type="ECO:0000256" key="6">
    <source>
        <dbReference type="SAM" id="MobiDB-lite"/>
    </source>
</evidence>
<protein>
    <submittedName>
        <fullName evidence="9">Guanine nucleotide exchange protein SMCR8-like isoform X1</fullName>
    </submittedName>
</protein>
<evidence type="ECO:0000256" key="1">
    <source>
        <dbReference type="ARBA" id="ARBA00004496"/>
    </source>
</evidence>
<name>A0A9W3AQP3_BIOGL</name>
<dbReference type="PROSITE" id="PS51834">
    <property type="entry name" value="DENN_FLCN_SMCR8"/>
    <property type="match status" value="1"/>
</dbReference>
<evidence type="ECO:0000256" key="2">
    <source>
        <dbReference type="ARBA" id="ARBA00022490"/>
    </source>
</evidence>
<dbReference type="PANTHER" id="PTHR31334:SF1">
    <property type="entry name" value="GUANINE NUCLEOTIDE EXCHANGE PROTEIN SMCR8"/>
    <property type="match status" value="1"/>
</dbReference>
<feature type="domain" description="UDENN FLCN/SMCR8-type" evidence="7">
    <location>
        <begin position="51"/>
        <end position="1071"/>
    </location>
</feature>
<evidence type="ECO:0000256" key="5">
    <source>
        <dbReference type="ARBA" id="ARBA00038137"/>
    </source>
</evidence>
<comment type="subcellular location">
    <subcellularLocation>
        <location evidence="1">Cytoplasm</location>
    </subcellularLocation>
</comment>